<evidence type="ECO:0000256" key="4">
    <source>
        <dbReference type="ARBA" id="ARBA00023136"/>
    </source>
</evidence>
<dbReference type="SUPFAM" id="SSF103473">
    <property type="entry name" value="MFS general substrate transporter"/>
    <property type="match status" value="1"/>
</dbReference>
<dbReference type="CDD" id="cd17323">
    <property type="entry name" value="MFS_Tpo1_MDR_like"/>
    <property type="match status" value="1"/>
</dbReference>
<evidence type="ECO:0000256" key="1">
    <source>
        <dbReference type="ARBA" id="ARBA00004141"/>
    </source>
</evidence>
<feature type="compositionally biased region" description="Basic and acidic residues" evidence="5">
    <location>
        <begin position="77"/>
        <end position="89"/>
    </location>
</feature>
<dbReference type="AlphaFoldDB" id="A0A1E3JGX4"/>
<feature type="compositionally biased region" description="Basic and acidic residues" evidence="5">
    <location>
        <begin position="1"/>
        <end position="11"/>
    </location>
</feature>
<dbReference type="InterPro" id="IPR011701">
    <property type="entry name" value="MFS"/>
</dbReference>
<accession>A0A1E3JGX4</accession>
<dbReference type="Pfam" id="PF07690">
    <property type="entry name" value="MFS_1"/>
    <property type="match status" value="1"/>
</dbReference>
<keyword evidence="2 6" id="KW-0812">Transmembrane</keyword>
<evidence type="ECO:0000256" key="3">
    <source>
        <dbReference type="ARBA" id="ARBA00022989"/>
    </source>
</evidence>
<feature type="transmembrane region" description="Helical" evidence="6">
    <location>
        <begin position="449"/>
        <end position="470"/>
    </location>
</feature>
<gene>
    <name evidence="8" type="ORF">L198_03208</name>
</gene>
<feature type="compositionally biased region" description="Acidic residues" evidence="5">
    <location>
        <begin position="552"/>
        <end position="562"/>
    </location>
</feature>
<organism evidence="8 9">
    <name type="scientific">Cryptococcus wingfieldii CBS 7118</name>
    <dbReference type="NCBI Taxonomy" id="1295528"/>
    <lineage>
        <taxon>Eukaryota</taxon>
        <taxon>Fungi</taxon>
        <taxon>Dikarya</taxon>
        <taxon>Basidiomycota</taxon>
        <taxon>Agaricomycotina</taxon>
        <taxon>Tremellomycetes</taxon>
        <taxon>Tremellales</taxon>
        <taxon>Cryptococcaceae</taxon>
        <taxon>Cryptococcus</taxon>
    </lineage>
</organism>
<dbReference type="OrthoDB" id="3066029at2759"/>
<feature type="domain" description="Major facilitator superfamily (MFS) profile" evidence="7">
    <location>
        <begin position="121"/>
        <end position="535"/>
    </location>
</feature>
<feature type="transmembrane region" description="Helical" evidence="6">
    <location>
        <begin position="509"/>
        <end position="531"/>
    </location>
</feature>
<comment type="subcellular location">
    <subcellularLocation>
        <location evidence="1">Membrane</location>
        <topology evidence="1">Multi-pass membrane protein</topology>
    </subcellularLocation>
</comment>
<keyword evidence="9" id="KW-1185">Reference proteome</keyword>
<feature type="transmembrane region" description="Helical" evidence="6">
    <location>
        <begin position="416"/>
        <end position="437"/>
    </location>
</feature>
<name>A0A1E3JGX4_9TREE</name>
<dbReference type="GO" id="GO:0022857">
    <property type="term" value="F:transmembrane transporter activity"/>
    <property type="evidence" value="ECO:0007669"/>
    <property type="project" value="InterPro"/>
</dbReference>
<feature type="transmembrane region" description="Helical" evidence="6">
    <location>
        <begin position="279"/>
        <end position="297"/>
    </location>
</feature>
<feature type="transmembrane region" description="Helical" evidence="6">
    <location>
        <begin position="119"/>
        <end position="144"/>
    </location>
</feature>
<evidence type="ECO:0000259" key="7">
    <source>
        <dbReference type="PROSITE" id="PS50850"/>
    </source>
</evidence>
<dbReference type="InterPro" id="IPR020846">
    <property type="entry name" value="MFS_dom"/>
</dbReference>
<dbReference type="EMBL" id="AWGH01000008">
    <property type="protein sequence ID" value="ODN99366.1"/>
    <property type="molecule type" value="Genomic_DNA"/>
</dbReference>
<dbReference type="Proteomes" id="UP000094819">
    <property type="component" value="Unassembled WGS sequence"/>
</dbReference>
<feature type="transmembrane region" description="Helical" evidence="6">
    <location>
        <begin position="156"/>
        <end position="175"/>
    </location>
</feature>
<evidence type="ECO:0000313" key="8">
    <source>
        <dbReference type="EMBL" id="ODN99366.1"/>
    </source>
</evidence>
<evidence type="ECO:0000256" key="5">
    <source>
        <dbReference type="SAM" id="MobiDB-lite"/>
    </source>
</evidence>
<dbReference type="PANTHER" id="PTHR23502">
    <property type="entry name" value="MAJOR FACILITATOR SUPERFAMILY"/>
    <property type="match status" value="1"/>
</dbReference>
<proteinExistence type="predicted"/>
<dbReference type="GO" id="GO:0005886">
    <property type="term" value="C:plasma membrane"/>
    <property type="evidence" value="ECO:0007669"/>
    <property type="project" value="TreeGrafter"/>
</dbReference>
<sequence length="664" mass="70779">MPTESHHHSDADIVVSTTASSSTTLISHASPTPETGEEHKLKSSNSSLQSNLGGPSRRVSQGDVQDASLDDGILDAPPDRSSRCSKSGEGEGSGNATEVEMIDGRPKDVYDRFTKRQKYMIVAIISYSAFIGPMTSSIFLPSIPVMSTDLHSSTEVINYTVAIFLVSIGVAPIFWSPFAGFYGRKPVYLASMPIMVVASVGVANSKNIGALIGTRILQGIGSSSVLSVGAGTIGDIFRPTERSSGMAMFYMGVLIGPTLSPIIGGLFTEYTAITWRAAQYFLVGCSALSVALTLFFLPETAHPPTMHEKLKKETGKKFVPYFVNPVGSLLLLRWPNVAMACVISSCILLDTYCVIVPLSAVFKERYHINNSAIAGCLYLANGVGNMISSKLAGPFADGIVKKYIAKRGYRRPEDRLRASFWGLALGMPVSILVYGWVLNSGKGGMAPPLIMVFLNGLSLMLAVTPINTYLVDAMQSRSAEVVAVNNCIRYIFSAAASAFVIPLANAIGWGWTMTICSFVGWGATVALFFLIRYGEGWREAANIRYGVTQREADEEKADDGRDEEAAVRGRDESTVERVDEKDKRSSSVEGDGEHGEHPVDLERTFTRPAGGARGGKGSGSGYGSGAEGAGLQRQGSRKVGEAPGMGDVLKRQVSLAGGSIHGGG</sequence>
<dbReference type="GeneID" id="30192421"/>
<dbReference type="Gene3D" id="1.20.1250.20">
    <property type="entry name" value="MFS general substrate transporter like domains"/>
    <property type="match status" value="1"/>
</dbReference>
<feature type="compositionally biased region" description="Low complexity" evidence="5">
    <location>
        <begin position="43"/>
        <end position="56"/>
    </location>
</feature>
<reference evidence="8 9" key="1">
    <citation type="submission" date="2016-06" db="EMBL/GenBank/DDBJ databases">
        <title>Evolution of pathogenesis and genome organization in the Tremellales.</title>
        <authorList>
            <person name="Cuomo C."/>
            <person name="Litvintseva A."/>
            <person name="Heitman J."/>
            <person name="Chen Y."/>
            <person name="Sun S."/>
            <person name="Springer D."/>
            <person name="Dromer F."/>
            <person name="Young S."/>
            <person name="Zeng Q."/>
            <person name="Chapman S."/>
            <person name="Gujja S."/>
            <person name="Saif S."/>
            <person name="Birren B."/>
        </authorList>
    </citation>
    <scope>NUCLEOTIDE SEQUENCE [LARGE SCALE GENOMIC DNA]</scope>
    <source>
        <strain evidence="8 9">CBS 7118</strain>
    </source>
</reference>
<feature type="compositionally biased region" description="Basic and acidic residues" evidence="5">
    <location>
        <begin position="563"/>
        <end position="605"/>
    </location>
</feature>
<dbReference type="PANTHER" id="PTHR23502:SF64">
    <property type="entry name" value="TRANSPORTER, PUTATIVE (AFU_ORTHOLOGUE AFUA_3G11760)-RELATED"/>
    <property type="match status" value="1"/>
</dbReference>
<feature type="transmembrane region" description="Helical" evidence="6">
    <location>
        <begin position="342"/>
        <end position="362"/>
    </location>
</feature>
<protein>
    <submittedName>
        <fullName evidence="8">Dityrosine transporter</fullName>
    </submittedName>
</protein>
<feature type="transmembrane region" description="Helical" evidence="6">
    <location>
        <begin position="187"/>
        <end position="204"/>
    </location>
</feature>
<keyword evidence="3 6" id="KW-1133">Transmembrane helix</keyword>
<dbReference type="InterPro" id="IPR036259">
    <property type="entry name" value="MFS_trans_sf"/>
</dbReference>
<feature type="region of interest" description="Disordered" evidence="5">
    <location>
        <begin position="549"/>
        <end position="664"/>
    </location>
</feature>
<feature type="compositionally biased region" description="Gly residues" evidence="5">
    <location>
        <begin position="611"/>
        <end position="628"/>
    </location>
</feature>
<feature type="transmembrane region" description="Helical" evidence="6">
    <location>
        <begin position="482"/>
        <end position="503"/>
    </location>
</feature>
<evidence type="ECO:0000256" key="6">
    <source>
        <dbReference type="SAM" id="Phobius"/>
    </source>
</evidence>
<dbReference type="RefSeq" id="XP_019032443.1">
    <property type="nucleotide sequence ID" value="XM_019175340.1"/>
</dbReference>
<comment type="caution">
    <text evidence="8">The sequence shown here is derived from an EMBL/GenBank/DDBJ whole genome shotgun (WGS) entry which is preliminary data.</text>
</comment>
<feature type="transmembrane region" description="Helical" evidence="6">
    <location>
        <begin position="249"/>
        <end position="267"/>
    </location>
</feature>
<evidence type="ECO:0000256" key="2">
    <source>
        <dbReference type="ARBA" id="ARBA00022692"/>
    </source>
</evidence>
<evidence type="ECO:0000313" key="9">
    <source>
        <dbReference type="Proteomes" id="UP000094819"/>
    </source>
</evidence>
<feature type="region of interest" description="Disordered" evidence="5">
    <location>
        <begin position="1"/>
        <end position="100"/>
    </location>
</feature>
<keyword evidence="4 6" id="KW-0472">Membrane</keyword>
<dbReference type="PROSITE" id="PS50850">
    <property type="entry name" value="MFS"/>
    <property type="match status" value="1"/>
</dbReference>